<evidence type="ECO:0000313" key="1">
    <source>
        <dbReference type="EMBL" id="COX07984.1"/>
    </source>
</evidence>
<dbReference type="Proteomes" id="UP000039021">
    <property type="component" value="Unassembled WGS sequence"/>
</dbReference>
<gene>
    <name evidence="1" type="ORF">ERS007739_00639</name>
</gene>
<sequence length="174" mass="19135">MLACLADHPISLRLRVRQDPVSLGAGVVEYRLRLSGRRGHHRVSVRLSVLQHRITCVEDVLRVIQLTGDRILDVVDQLQHIPTRDDATCRHRHASGFFDYGAQFVQRFKDSVHGHTLLASCKIPVVTSVPGVSSVTALVAPVCRDTISYSTSPGDHSDHAACWARVVDRSAADG</sequence>
<dbReference type="AlphaFoldDB" id="A0A916L8E6"/>
<name>A0A916L8E6_MYCTX</name>
<comment type="caution">
    <text evidence="1">The sequence shown here is derived from an EMBL/GenBank/DDBJ whole genome shotgun (WGS) entry which is preliminary data.</text>
</comment>
<proteinExistence type="predicted"/>
<dbReference type="EMBL" id="CSBK01000193">
    <property type="protein sequence ID" value="COX07984.1"/>
    <property type="molecule type" value="Genomic_DNA"/>
</dbReference>
<evidence type="ECO:0000313" key="2">
    <source>
        <dbReference type="Proteomes" id="UP000039021"/>
    </source>
</evidence>
<reference evidence="2" key="1">
    <citation type="submission" date="2015-03" db="EMBL/GenBank/DDBJ databases">
        <authorList>
            <consortium name="Pathogen Informatics"/>
        </authorList>
    </citation>
    <scope>NUCLEOTIDE SEQUENCE [LARGE SCALE GENOMIC DNA]</scope>
    <source>
        <strain evidence="2">N09902308</strain>
    </source>
</reference>
<protein>
    <submittedName>
        <fullName evidence="1">Uncharacterized protein</fullName>
    </submittedName>
</protein>
<accession>A0A916L8E6</accession>
<organism evidence="1 2">
    <name type="scientific">Mycobacterium tuberculosis</name>
    <dbReference type="NCBI Taxonomy" id="1773"/>
    <lineage>
        <taxon>Bacteria</taxon>
        <taxon>Bacillati</taxon>
        <taxon>Actinomycetota</taxon>
        <taxon>Actinomycetes</taxon>
        <taxon>Mycobacteriales</taxon>
        <taxon>Mycobacteriaceae</taxon>
        <taxon>Mycobacterium</taxon>
        <taxon>Mycobacterium tuberculosis complex</taxon>
    </lineage>
</organism>